<dbReference type="Gene3D" id="3.30.1360.100">
    <property type="entry name" value="General secretion pathway protein M, EpsM"/>
    <property type="match status" value="1"/>
</dbReference>
<keyword evidence="4" id="KW-0997">Cell inner membrane</keyword>
<keyword evidence="6" id="KW-0653">Protein transport</keyword>
<evidence type="ECO:0000256" key="5">
    <source>
        <dbReference type="ARBA" id="ARBA00022692"/>
    </source>
</evidence>
<evidence type="ECO:0000256" key="2">
    <source>
        <dbReference type="ARBA" id="ARBA00022448"/>
    </source>
</evidence>
<protein>
    <recommendedName>
        <fullName evidence="13">General secretion pathway protein L</fullName>
    </recommendedName>
</protein>
<feature type="domain" description="GspL periplasmic" evidence="11">
    <location>
        <begin position="266"/>
        <end position="424"/>
    </location>
</feature>
<dbReference type="InterPro" id="IPR024230">
    <property type="entry name" value="GspL_cyto_dom"/>
</dbReference>
<dbReference type="GO" id="GO:0005886">
    <property type="term" value="C:plasma membrane"/>
    <property type="evidence" value="ECO:0007669"/>
    <property type="project" value="UniProtKB-SubCell"/>
</dbReference>
<dbReference type="Gene3D" id="3.30.420.380">
    <property type="match status" value="1"/>
</dbReference>
<gene>
    <name evidence="12" type="ORF">MNBD_GAMMA06-669</name>
</gene>
<feature type="region of interest" description="Disordered" evidence="9">
    <location>
        <begin position="406"/>
        <end position="428"/>
    </location>
</feature>
<evidence type="ECO:0000256" key="9">
    <source>
        <dbReference type="SAM" id="MobiDB-lite"/>
    </source>
</evidence>
<dbReference type="NCBIfam" id="TIGR01709">
    <property type="entry name" value="typeII_sec_gspL"/>
    <property type="match status" value="1"/>
</dbReference>
<accession>A0A3B0W7W3</accession>
<reference evidence="12" key="1">
    <citation type="submission" date="2018-06" db="EMBL/GenBank/DDBJ databases">
        <authorList>
            <person name="Zhirakovskaya E."/>
        </authorList>
    </citation>
    <scope>NUCLEOTIDE SEQUENCE</scope>
</reference>
<dbReference type="InterPro" id="IPR043129">
    <property type="entry name" value="ATPase_NBD"/>
</dbReference>
<dbReference type="GO" id="GO:0009276">
    <property type="term" value="C:Gram-negative-bacterium-type cell wall"/>
    <property type="evidence" value="ECO:0007669"/>
    <property type="project" value="InterPro"/>
</dbReference>
<keyword evidence="8" id="KW-0472">Membrane</keyword>
<evidence type="ECO:0000313" key="12">
    <source>
        <dbReference type="EMBL" id="VAW51411.1"/>
    </source>
</evidence>
<evidence type="ECO:0000259" key="11">
    <source>
        <dbReference type="Pfam" id="PF12693"/>
    </source>
</evidence>
<keyword evidence="3" id="KW-1003">Cell membrane</keyword>
<dbReference type="PIRSF" id="PIRSF015761">
    <property type="entry name" value="Protein_L"/>
    <property type="match status" value="1"/>
</dbReference>
<evidence type="ECO:0000256" key="8">
    <source>
        <dbReference type="ARBA" id="ARBA00023136"/>
    </source>
</evidence>
<evidence type="ECO:0000256" key="1">
    <source>
        <dbReference type="ARBA" id="ARBA00004377"/>
    </source>
</evidence>
<dbReference type="EMBL" id="UOFD01000029">
    <property type="protein sequence ID" value="VAW51411.1"/>
    <property type="molecule type" value="Genomic_DNA"/>
</dbReference>
<dbReference type="GO" id="GO:0015628">
    <property type="term" value="P:protein secretion by the type II secretion system"/>
    <property type="evidence" value="ECO:0007669"/>
    <property type="project" value="InterPro"/>
</dbReference>
<sequence>MSDTLLIHYNIDKTQQATWALCNLAGELTGKITSGSLSEASEIASNHPVTVLLNSQCLHLNQLQLPTQNSQKLLKAVPYAIEEFIADDIDDFHFVAAKNKNNSATSVVGINKNTLENIINAFHAANINIEKIIPDALCLATDTKQWVCLNYENASYFQTDTTTGMQIAHEIFPYIVTNKLQDEAQEQPEKILLFCEQENTSAFDTLKAEDALNNNNSDDSNSSIEIIDIVYNSHPLVVFCGNYKQATALNLLQHEFKSKRKSSGYFQHWRLAASLAAIWLVLHLGLTSFQHSQLKDENIVTKAKIGKIYKKSFPQSKKIVNPRVQMEQKLKALKGGTGNTSQGFMFLLGESFGTIKFGTIKQDKKKVTLQSLTFRNNRMDIGLEGSNLQAVENINKNLNSNKNIKSEITSSSSEKDKVKGNLRVEGSS</sequence>
<dbReference type="InterPro" id="IPR025691">
    <property type="entry name" value="GspL_pp_dom"/>
</dbReference>
<evidence type="ECO:0008006" key="13">
    <source>
        <dbReference type="Google" id="ProtNLM"/>
    </source>
</evidence>
<evidence type="ECO:0000259" key="10">
    <source>
        <dbReference type="Pfam" id="PF05134"/>
    </source>
</evidence>
<dbReference type="InterPro" id="IPR007812">
    <property type="entry name" value="T2SS_protein-GspL"/>
</dbReference>
<dbReference type="AlphaFoldDB" id="A0A3B0W7W3"/>
<dbReference type="CDD" id="cd24017">
    <property type="entry name" value="ASKHA_T2SSL_N"/>
    <property type="match status" value="1"/>
</dbReference>
<organism evidence="12">
    <name type="scientific">hydrothermal vent metagenome</name>
    <dbReference type="NCBI Taxonomy" id="652676"/>
    <lineage>
        <taxon>unclassified sequences</taxon>
        <taxon>metagenomes</taxon>
        <taxon>ecological metagenomes</taxon>
    </lineage>
</organism>
<dbReference type="Pfam" id="PF12693">
    <property type="entry name" value="GspL_C"/>
    <property type="match status" value="1"/>
</dbReference>
<dbReference type="SUPFAM" id="SSF53067">
    <property type="entry name" value="Actin-like ATPase domain"/>
    <property type="match status" value="1"/>
</dbReference>
<keyword evidence="2" id="KW-0813">Transport</keyword>
<dbReference type="Gene3D" id="3.30.420.370">
    <property type="match status" value="1"/>
</dbReference>
<evidence type="ECO:0000256" key="7">
    <source>
        <dbReference type="ARBA" id="ARBA00022989"/>
    </source>
</evidence>
<dbReference type="Pfam" id="PF05134">
    <property type="entry name" value="T2SSL"/>
    <property type="match status" value="1"/>
</dbReference>
<keyword evidence="5" id="KW-0812">Transmembrane</keyword>
<name>A0A3B0W7W3_9ZZZZ</name>
<keyword evidence="7" id="KW-1133">Transmembrane helix</keyword>
<comment type="subcellular location">
    <subcellularLocation>
        <location evidence="1">Cell inner membrane</location>
        <topology evidence="1">Single-pass membrane protein</topology>
    </subcellularLocation>
</comment>
<proteinExistence type="predicted"/>
<evidence type="ECO:0000256" key="6">
    <source>
        <dbReference type="ARBA" id="ARBA00022927"/>
    </source>
</evidence>
<evidence type="ECO:0000256" key="4">
    <source>
        <dbReference type="ARBA" id="ARBA00022519"/>
    </source>
</evidence>
<feature type="domain" description="GspL cytoplasmic actin-ATPase-like" evidence="10">
    <location>
        <begin position="29"/>
        <end position="199"/>
    </location>
</feature>
<dbReference type="GO" id="GO:0015627">
    <property type="term" value="C:type II protein secretion system complex"/>
    <property type="evidence" value="ECO:0007669"/>
    <property type="project" value="InterPro"/>
</dbReference>
<evidence type="ECO:0000256" key="3">
    <source>
        <dbReference type="ARBA" id="ARBA00022475"/>
    </source>
</evidence>